<organism evidence="1 2">
    <name type="scientific">Terribacillus halophilus</name>
    <dbReference type="NCBI Taxonomy" id="361279"/>
    <lineage>
        <taxon>Bacteria</taxon>
        <taxon>Bacillati</taxon>
        <taxon>Bacillota</taxon>
        <taxon>Bacilli</taxon>
        <taxon>Bacillales</taxon>
        <taxon>Bacillaceae</taxon>
        <taxon>Terribacillus</taxon>
    </lineage>
</organism>
<evidence type="ECO:0000313" key="1">
    <source>
        <dbReference type="EMBL" id="SDC04110.1"/>
    </source>
</evidence>
<protein>
    <submittedName>
        <fullName evidence="1">Uncharacterized protein</fullName>
    </submittedName>
</protein>
<keyword evidence="2" id="KW-1185">Reference proteome</keyword>
<dbReference type="Proteomes" id="UP000198666">
    <property type="component" value="Unassembled WGS sequence"/>
</dbReference>
<sequence length="51" mass="6103">MFQLNENPNYDVNLETKDMRRFGFFDVNLLQRKCSAEALLREYCSFLSMGF</sequence>
<gene>
    <name evidence="1" type="ORF">SAMN05421663_101231</name>
</gene>
<evidence type="ECO:0000313" key="2">
    <source>
        <dbReference type="Proteomes" id="UP000198666"/>
    </source>
</evidence>
<name>A0A1G6ICI0_9BACI</name>
<dbReference type="EMBL" id="FMZB01000001">
    <property type="protein sequence ID" value="SDC04110.1"/>
    <property type="molecule type" value="Genomic_DNA"/>
</dbReference>
<dbReference type="STRING" id="361279.SAMN05421663_101231"/>
<accession>A0A1G6ICI0</accession>
<reference evidence="2" key="1">
    <citation type="submission" date="2016-10" db="EMBL/GenBank/DDBJ databases">
        <authorList>
            <person name="Varghese N."/>
            <person name="Submissions S."/>
        </authorList>
    </citation>
    <scope>NUCLEOTIDE SEQUENCE [LARGE SCALE GENOMIC DNA]</scope>
    <source>
        <strain evidence="2">DSM 21620</strain>
    </source>
</reference>
<dbReference type="AlphaFoldDB" id="A0A1G6ICI0"/>
<proteinExistence type="predicted"/>